<evidence type="ECO:0000256" key="7">
    <source>
        <dbReference type="ARBA" id="ARBA00023134"/>
    </source>
</evidence>
<dbReference type="PANTHER" id="PTHR21327:SF18">
    <property type="entry name" value="3,4-DIHYDROXY-2-BUTANONE 4-PHOSPHATE SYNTHASE"/>
    <property type="match status" value="1"/>
</dbReference>
<dbReference type="PANTHER" id="PTHR21327">
    <property type="entry name" value="GTP CYCLOHYDROLASE II-RELATED"/>
    <property type="match status" value="1"/>
</dbReference>
<keyword evidence="4 9" id="KW-0547">Nucleotide-binding</keyword>
<reference evidence="11 12" key="1">
    <citation type="submission" date="2017-11" db="EMBL/GenBank/DDBJ databases">
        <title>Draft genome sequence of Rhizobiales bacterium SY3-13.</title>
        <authorList>
            <person name="Sun C."/>
        </authorList>
    </citation>
    <scope>NUCLEOTIDE SEQUENCE [LARGE SCALE GENOMIC DNA]</scope>
    <source>
        <strain evidence="11 12">SY3-13</strain>
    </source>
</reference>
<dbReference type="GO" id="GO:0003935">
    <property type="term" value="F:GTP cyclohydrolase II activity"/>
    <property type="evidence" value="ECO:0007669"/>
    <property type="project" value="UniProtKB-UniRule"/>
</dbReference>
<dbReference type="GO" id="GO:0009231">
    <property type="term" value="P:riboflavin biosynthetic process"/>
    <property type="evidence" value="ECO:0007669"/>
    <property type="project" value="UniProtKB-UniRule"/>
</dbReference>
<dbReference type="NCBIfam" id="NF001591">
    <property type="entry name" value="PRK00393.1"/>
    <property type="match status" value="1"/>
</dbReference>
<dbReference type="CDD" id="cd00641">
    <property type="entry name" value="GTP_cyclohydro2"/>
    <property type="match status" value="1"/>
</dbReference>
<evidence type="ECO:0000256" key="9">
    <source>
        <dbReference type="HAMAP-Rule" id="MF_00179"/>
    </source>
</evidence>
<evidence type="ECO:0000256" key="1">
    <source>
        <dbReference type="ARBA" id="ARBA00004853"/>
    </source>
</evidence>
<evidence type="ECO:0000313" key="11">
    <source>
        <dbReference type="EMBL" id="PJK31046.1"/>
    </source>
</evidence>
<comment type="similarity">
    <text evidence="9">Belongs to the GTP cyclohydrolase II family.</text>
</comment>
<dbReference type="Gene3D" id="3.40.50.10990">
    <property type="entry name" value="GTP cyclohydrolase II"/>
    <property type="match status" value="1"/>
</dbReference>
<comment type="catalytic activity">
    <reaction evidence="8 9">
        <text>GTP + 4 H2O = 2,5-diamino-6-hydroxy-4-(5-phosphoribosylamino)-pyrimidine + formate + 2 phosphate + 3 H(+)</text>
        <dbReference type="Rhea" id="RHEA:23704"/>
        <dbReference type="ChEBI" id="CHEBI:15377"/>
        <dbReference type="ChEBI" id="CHEBI:15378"/>
        <dbReference type="ChEBI" id="CHEBI:15740"/>
        <dbReference type="ChEBI" id="CHEBI:37565"/>
        <dbReference type="ChEBI" id="CHEBI:43474"/>
        <dbReference type="ChEBI" id="CHEBI:58614"/>
        <dbReference type="EC" id="3.5.4.25"/>
    </reaction>
</comment>
<dbReference type="SUPFAM" id="SSF142695">
    <property type="entry name" value="RibA-like"/>
    <property type="match status" value="1"/>
</dbReference>
<evidence type="ECO:0000256" key="6">
    <source>
        <dbReference type="ARBA" id="ARBA00022833"/>
    </source>
</evidence>
<keyword evidence="2 9" id="KW-0686">Riboflavin biosynthesis</keyword>
<dbReference type="EMBL" id="PHIG01000011">
    <property type="protein sequence ID" value="PJK31046.1"/>
    <property type="molecule type" value="Genomic_DNA"/>
</dbReference>
<feature type="binding site" evidence="9">
    <location>
        <position position="325"/>
    </location>
    <ligand>
        <name>GTP</name>
        <dbReference type="ChEBI" id="CHEBI:37565"/>
    </ligand>
</feature>
<feature type="active site" description="Proton acceptor" evidence="9">
    <location>
        <position position="302"/>
    </location>
</feature>
<gene>
    <name evidence="9 11" type="primary">ribA</name>
    <name evidence="11" type="ORF">CVT23_04080</name>
</gene>
<dbReference type="InterPro" id="IPR036144">
    <property type="entry name" value="RibA-like_sf"/>
</dbReference>
<dbReference type="AlphaFoldDB" id="A0A2M9G5V1"/>
<comment type="caution">
    <text evidence="11">The sequence shown here is derived from an EMBL/GenBank/DDBJ whole genome shotgun (WGS) entry which is preliminary data.</text>
</comment>
<feature type="binding site" evidence="9">
    <location>
        <begin position="225"/>
        <end position="229"/>
    </location>
    <ligand>
        <name>GTP</name>
        <dbReference type="ChEBI" id="CHEBI:37565"/>
    </ligand>
</feature>
<feature type="binding site" evidence="9">
    <location>
        <begin position="268"/>
        <end position="270"/>
    </location>
    <ligand>
        <name>GTP</name>
        <dbReference type="ChEBI" id="CHEBI:37565"/>
    </ligand>
</feature>
<evidence type="ECO:0000256" key="5">
    <source>
        <dbReference type="ARBA" id="ARBA00022801"/>
    </source>
</evidence>
<keyword evidence="12" id="KW-1185">Reference proteome</keyword>
<dbReference type="FunFam" id="3.40.50.10990:FF:000002">
    <property type="entry name" value="GTP cyclohydrolase-2"/>
    <property type="match status" value="1"/>
</dbReference>
<dbReference type="GO" id="GO:0005829">
    <property type="term" value="C:cytosol"/>
    <property type="evidence" value="ECO:0007669"/>
    <property type="project" value="TreeGrafter"/>
</dbReference>
<feature type="binding site" evidence="9">
    <location>
        <position position="230"/>
    </location>
    <ligand>
        <name>Zn(2+)</name>
        <dbReference type="ChEBI" id="CHEBI:29105"/>
        <note>catalytic</note>
    </ligand>
</feature>
<feature type="binding site" evidence="9">
    <location>
        <position position="246"/>
    </location>
    <ligand>
        <name>GTP</name>
        <dbReference type="ChEBI" id="CHEBI:37565"/>
    </ligand>
</feature>
<evidence type="ECO:0000313" key="12">
    <source>
        <dbReference type="Proteomes" id="UP000229498"/>
    </source>
</evidence>
<accession>A0A2M9G5V1</accession>
<dbReference type="InterPro" id="IPR032677">
    <property type="entry name" value="GTP_cyclohydro_II"/>
</dbReference>
<dbReference type="EC" id="3.5.4.25" evidence="9"/>
<evidence type="ECO:0000256" key="4">
    <source>
        <dbReference type="ARBA" id="ARBA00022741"/>
    </source>
</evidence>
<name>A0A2M9G5V1_9PROT</name>
<comment type="function">
    <text evidence="9">Catalyzes the conversion of GTP to 2,5-diamino-6-ribosylamino-4(3H)-pyrimidinone 5'-phosphate (DARP), formate and pyrophosphate.</text>
</comment>
<dbReference type="UniPathway" id="UPA00275">
    <property type="reaction ID" value="UER00400"/>
</dbReference>
<protein>
    <recommendedName>
        <fullName evidence="9">GTP cyclohydrolase-2</fullName>
        <ecNumber evidence="9">3.5.4.25</ecNumber>
    </recommendedName>
    <alternativeName>
        <fullName evidence="9">GTP cyclohydrolase II</fullName>
    </alternativeName>
</protein>
<comment type="pathway">
    <text evidence="1 9">Cofactor biosynthesis; riboflavin biosynthesis; 5-amino-6-(D-ribitylamino)uracil from GTP: step 1/4.</text>
</comment>
<evidence type="ECO:0000256" key="8">
    <source>
        <dbReference type="ARBA" id="ARBA00049295"/>
    </source>
</evidence>
<evidence type="ECO:0000256" key="3">
    <source>
        <dbReference type="ARBA" id="ARBA00022723"/>
    </source>
</evidence>
<feature type="binding site" evidence="9">
    <location>
        <position position="241"/>
    </location>
    <ligand>
        <name>Zn(2+)</name>
        <dbReference type="ChEBI" id="CHEBI:29105"/>
        <note>catalytic</note>
    </ligand>
</feature>
<dbReference type="InterPro" id="IPR000926">
    <property type="entry name" value="RibA"/>
</dbReference>
<sequence>MTPAPPSEQRLRAVREVDRAAADLRRGLPVCIGDKVSAGVAVSVETASAADFREMTMFAGGPAQLALTARRANVLHILPSGHPVQLVPLDERLNRDLAAEIADPEHDLSGGLRGPFPQVKDSPPAFAVAAVQLCKIARLLPAAIVAPLAAGADPDSHGLMTVAAGAIMAREADAAAELKRVAAARVPLWDAENTRLTAFRPADGGLEHLAIVVGDPPRDRPVLTRVHSECFTGDLLGSMKCDCGEQLRGALAAIAAEGGGILLYMAQEGRGIGLINKLRAYALQDQGFDTVDANLRVGFETDERLFAPAAEMLKRLGFSAVRLMTNNPEKVAGLAAEGIEVVERVPHSFPANPHNADYLATKKSRTGHFL</sequence>
<keyword evidence="5 9" id="KW-0378">Hydrolase</keyword>
<feature type="binding site" evidence="9">
    <location>
        <position position="243"/>
    </location>
    <ligand>
        <name>Zn(2+)</name>
        <dbReference type="ChEBI" id="CHEBI:29105"/>
        <note>catalytic</note>
    </ligand>
</feature>
<dbReference type="NCBIfam" id="TIGR00505">
    <property type="entry name" value="ribA"/>
    <property type="match status" value="1"/>
</dbReference>
<evidence type="ECO:0000256" key="2">
    <source>
        <dbReference type="ARBA" id="ARBA00022619"/>
    </source>
</evidence>
<dbReference type="Proteomes" id="UP000229498">
    <property type="component" value="Unassembled WGS sequence"/>
</dbReference>
<dbReference type="GO" id="GO:0008270">
    <property type="term" value="F:zinc ion binding"/>
    <property type="evidence" value="ECO:0007669"/>
    <property type="project" value="UniProtKB-UniRule"/>
</dbReference>
<dbReference type="Pfam" id="PF00925">
    <property type="entry name" value="GTP_cyclohydro2"/>
    <property type="match status" value="1"/>
</dbReference>
<feature type="domain" description="GTP cyclohydrolase II" evidence="10">
    <location>
        <begin position="180"/>
        <end position="346"/>
    </location>
</feature>
<dbReference type="GO" id="GO:0005525">
    <property type="term" value="F:GTP binding"/>
    <property type="evidence" value="ECO:0007669"/>
    <property type="project" value="UniProtKB-KW"/>
</dbReference>
<comment type="cofactor">
    <cofactor evidence="9">
        <name>Zn(2+)</name>
        <dbReference type="ChEBI" id="CHEBI:29105"/>
    </cofactor>
    <text evidence="9">Binds 1 zinc ion per subunit.</text>
</comment>
<evidence type="ECO:0000259" key="10">
    <source>
        <dbReference type="Pfam" id="PF00925"/>
    </source>
</evidence>
<dbReference type="HAMAP" id="MF_00179">
    <property type="entry name" value="RibA"/>
    <property type="match status" value="1"/>
</dbReference>
<feature type="active site" description="Nucleophile" evidence="9">
    <location>
        <position position="304"/>
    </location>
</feature>
<keyword evidence="7 9" id="KW-0342">GTP-binding</keyword>
<feature type="binding site" evidence="9">
    <location>
        <position position="330"/>
    </location>
    <ligand>
        <name>GTP</name>
        <dbReference type="ChEBI" id="CHEBI:37565"/>
    </ligand>
</feature>
<keyword evidence="3 9" id="KW-0479">Metal-binding</keyword>
<proteinExistence type="inferred from homology"/>
<feature type="binding site" evidence="9">
    <location>
        <position position="290"/>
    </location>
    <ligand>
        <name>GTP</name>
        <dbReference type="ChEBI" id="CHEBI:37565"/>
    </ligand>
</feature>
<organism evidence="11 12">
    <name type="scientific">Minwuia thermotolerans</name>
    <dbReference type="NCBI Taxonomy" id="2056226"/>
    <lineage>
        <taxon>Bacteria</taxon>
        <taxon>Pseudomonadati</taxon>
        <taxon>Pseudomonadota</taxon>
        <taxon>Alphaproteobacteria</taxon>
        <taxon>Minwuiales</taxon>
        <taxon>Minwuiaceae</taxon>
        <taxon>Minwuia</taxon>
    </lineage>
</organism>
<keyword evidence="6 9" id="KW-0862">Zinc</keyword>
<dbReference type="OrthoDB" id="9793111at2"/>